<protein>
    <submittedName>
        <fullName evidence="7">Tyrosine-type recombinase/integrase</fullName>
    </submittedName>
</protein>
<reference evidence="7 8" key="1">
    <citation type="submission" date="2019-12" db="EMBL/GenBank/DDBJ databases">
        <authorList>
            <person name="Lee S.D."/>
        </authorList>
    </citation>
    <scope>NUCLEOTIDE SEQUENCE [LARGE SCALE GENOMIC DNA]</scope>
    <source>
        <strain evidence="7 8">GH1-50</strain>
    </source>
</reference>
<dbReference type="Pfam" id="PF13356">
    <property type="entry name" value="Arm-DNA-bind_3"/>
    <property type="match status" value="1"/>
</dbReference>
<dbReference type="Proteomes" id="UP000480350">
    <property type="component" value="Unassembled WGS sequence"/>
</dbReference>
<dbReference type="InterPro" id="IPR025166">
    <property type="entry name" value="Integrase_DNA_bind_dom"/>
</dbReference>
<evidence type="ECO:0000256" key="2">
    <source>
        <dbReference type="ARBA" id="ARBA00022908"/>
    </source>
</evidence>
<evidence type="ECO:0000256" key="5">
    <source>
        <dbReference type="SAM" id="MobiDB-lite"/>
    </source>
</evidence>
<comment type="similarity">
    <text evidence="1">Belongs to the 'phage' integrase family.</text>
</comment>
<dbReference type="PANTHER" id="PTHR30629">
    <property type="entry name" value="PROPHAGE INTEGRASE"/>
    <property type="match status" value="1"/>
</dbReference>
<keyword evidence="3" id="KW-0238">DNA-binding</keyword>
<evidence type="ECO:0000259" key="6">
    <source>
        <dbReference type="PROSITE" id="PS51898"/>
    </source>
</evidence>
<dbReference type="Gene3D" id="1.10.443.10">
    <property type="entry name" value="Intergrase catalytic core"/>
    <property type="match status" value="1"/>
</dbReference>
<dbReference type="InterPro" id="IPR010998">
    <property type="entry name" value="Integrase_recombinase_N"/>
</dbReference>
<dbReference type="Gene3D" id="1.10.150.130">
    <property type="match status" value="1"/>
</dbReference>
<dbReference type="SUPFAM" id="SSF56349">
    <property type="entry name" value="DNA breaking-rejoining enzymes"/>
    <property type="match status" value="1"/>
</dbReference>
<keyword evidence="4" id="KW-0233">DNA recombination</keyword>
<dbReference type="GO" id="GO:0003677">
    <property type="term" value="F:DNA binding"/>
    <property type="evidence" value="ECO:0007669"/>
    <property type="project" value="UniProtKB-KW"/>
</dbReference>
<dbReference type="InterPro" id="IPR011010">
    <property type="entry name" value="DNA_brk_join_enz"/>
</dbReference>
<evidence type="ECO:0000256" key="4">
    <source>
        <dbReference type="ARBA" id="ARBA00023172"/>
    </source>
</evidence>
<keyword evidence="8" id="KW-1185">Reference proteome</keyword>
<comment type="caution">
    <text evidence="7">The sequence shown here is derived from an EMBL/GenBank/DDBJ whole genome shotgun (WGS) entry which is preliminary data.</text>
</comment>
<name>A0A7C9MAB1_9RHOB</name>
<evidence type="ECO:0000313" key="7">
    <source>
        <dbReference type="EMBL" id="MXQ07893.1"/>
    </source>
</evidence>
<reference evidence="7 8" key="2">
    <citation type="submission" date="2020-03" db="EMBL/GenBank/DDBJ databases">
        <title>Kangsaoukella pontilimi gen. nov., sp. nov., a new member of the family Rhodobacteraceae isolated from a tidal mudflat.</title>
        <authorList>
            <person name="Kim I.S."/>
        </authorList>
    </citation>
    <scope>NUCLEOTIDE SEQUENCE [LARGE SCALE GENOMIC DNA]</scope>
    <source>
        <strain evidence="7 8">GH1-50</strain>
    </source>
</reference>
<dbReference type="InterPro" id="IPR002104">
    <property type="entry name" value="Integrase_catalytic"/>
</dbReference>
<dbReference type="EMBL" id="WUPT01000001">
    <property type="protein sequence ID" value="MXQ07893.1"/>
    <property type="molecule type" value="Genomic_DNA"/>
</dbReference>
<dbReference type="GO" id="GO:0006310">
    <property type="term" value="P:DNA recombination"/>
    <property type="evidence" value="ECO:0007669"/>
    <property type="project" value="UniProtKB-KW"/>
</dbReference>
<proteinExistence type="inferred from homology"/>
<accession>A0A7C9MAB1</accession>
<feature type="region of interest" description="Disordered" evidence="5">
    <location>
        <begin position="98"/>
        <end position="119"/>
    </location>
</feature>
<sequence>MTRSKKISDRAQIAASYATEERMTIKLTQGVVDRATREGSGATLYDEEVPGLVLKVGKRSGSYRYKGTVNDGRSTPLTLTIGRADCISLKEARNEARSLKVRLSRGEDPRDERKRNKDAPTVEEYLERYLENRPNLSPRTLVYYRDCLKRMGRLARMPMDRITRQDVRSHFERVSRKGAYGANSMYRTGRALWADYLRSDELSEGNVWARAIRPNKETPRDWALDDDAFRSLWRAVDAMENRVRATAWISLALTGLRLSEALSLRWESIDLDAGTAWIASPKGGRDRAFTRALPKALCSELHSIREAAPWSPFLFPANSKSGHIPHLRTGDAGFPPPHALRHSWATRALDLGVEMSTISLCLNHSQLGKTTTSRYVSRDKVTKPVVEATERVAEHLLSFRD</sequence>
<dbReference type="InterPro" id="IPR013762">
    <property type="entry name" value="Integrase-like_cat_sf"/>
</dbReference>
<dbReference type="PROSITE" id="PS51898">
    <property type="entry name" value="TYR_RECOMBINASE"/>
    <property type="match status" value="1"/>
</dbReference>
<feature type="domain" description="Tyr recombinase" evidence="6">
    <location>
        <begin position="219"/>
        <end position="391"/>
    </location>
</feature>
<dbReference type="AlphaFoldDB" id="A0A7C9MAB1"/>
<dbReference type="RefSeq" id="WP_160763741.1">
    <property type="nucleotide sequence ID" value="NZ_WUPT01000001.1"/>
</dbReference>
<evidence type="ECO:0000313" key="8">
    <source>
        <dbReference type="Proteomes" id="UP000480350"/>
    </source>
</evidence>
<dbReference type="InterPro" id="IPR038488">
    <property type="entry name" value="Integrase_DNA-bd_sf"/>
</dbReference>
<dbReference type="PANTHER" id="PTHR30629:SF2">
    <property type="entry name" value="PROPHAGE INTEGRASE INTS-RELATED"/>
    <property type="match status" value="1"/>
</dbReference>
<keyword evidence="2" id="KW-0229">DNA integration</keyword>
<dbReference type="InterPro" id="IPR050808">
    <property type="entry name" value="Phage_Integrase"/>
</dbReference>
<evidence type="ECO:0000256" key="1">
    <source>
        <dbReference type="ARBA" id="ARBA00008857"/>
    </source>
</evidence>
<dbReference type="GO" id="GO:0015074">
    <property type="term" value="P:DNA integration"/>
    <property type="evidence" value="ECO:0007669"/>
    <property type="project" value="UniProtKB-KW"/>
</dbReference>
<evidence type="ECO:0000256" key="3">
    <source>
        <dbReference type="ARBA" id="ARBA00023125"/>
    </source>
</evidence>
<dbReference type="Pfam" id="PF00589">
    <property type="entry name" value="Phage_integrase"/>
    <property type="match status" value="1"/>
</dbReference>
<dbReference type="Gene3D" id="3.30.160.390">
    <property type="entry name" value="Integrase, DNA-binding domain"/>
    <property type="match status" value="1"/>
</dbReference>
<organism evidence="7 8">
    <name type="scientific">Kangsaoukella pontilimi</name>
    <dbReference type="NCBI Taxonomy" id="2691042"/>
    <lineage>
        <taxon>Bacteria</taxon>
        <taxon>Pseudomonadati</taxon>
        <taxon>Pseudomonadota</taxon>
        <taxon>Alphaproteobacteria</taxon>
        <taxon>Rhodobacterales</taxon>
        <taxon>Paracoccaceae</taxon>
        <taxon>Kangsaoukella</taxon>
    </lineage>
</organism>
<gene>
    <name evidence="7" type="ORF">GQ651_08545</name>
</gene>